<dbReference type="AlphaFoldDB" id="A0A085TT51"/>
<dbReference type="InterPro" id="IPR008990">
    <property type="entry name" value="Elect_transpt_acc-like_dom_sf"/>
</dbReference>
<dbReference type="RefSeq" id="WP_038147980.1">
    <property type="nucleotide sequence ID" value="NZ_AQRC01000014.1"/>
</dbReference>
<evidence type="ECO:0000256" key="2">
    <source>
        <dbReference type="ARBA" id="ARBA00009098"/>
    </source>
</evidence>
<comment type="function">
    <text evidence="1 5">NHase catalyzes the hydration of various nitrile compounds to the corresponding amides.</text>
</comment>
<feature type="domain" description="Nitrile hydratase beta subunit-like N-terminal" evidence="7">
    <location>
        <begin position="1"/>
        <end position="98"/>
    </location>
</feature>
<dbReference type="PATRIC" id="fig|1317124.6.peg.3131"/>
<dbReference type="InterPro" id="IPR049054">
    <property type="entry name" value="CN_hydtase_beta-like_N"/>
</dbReference>
<reference evidence="8 9" key="2">
    <citation type="journal article" date="2015" name="Antonie Van Leeuwenhoek">
        <title>Thioclava indica sp. nov., isolated from surface seawater of the Indian Ocean.</title>
        <authorList>
            <person name="Liu Y."/>
            <person name="Lai Q."/>
            <person name="Du J."/>
            <person name="Xu H."/>
            <person name="Jiang L."/>
            <person name="Shao Z."/>
        </authorList>
    </citation>
    <scope>NUCLEOTIDE SEQUENCE [LARGE SCALE GENOMIC DNA]</scope>
    <source>
        <strain evidence="8 9">13D2W-2</strain>
    </source>
</reference>
<keyword evidence="3 5" id="KW-0456">Lyase</keyword>
<comment type="caution">
    <text evidence="8">The sequence shown here is derived from an EMBL/GenBank/DDBJ whole genome shotgun (WGS) entry which is preliminary data.</text>
</comment>
<dbReference type="GO" id="GO:0046914">
    <property type="term" value="F:transition metal ion binding"/>
    <property type="evidence" value="ECO:0007669"/>
    <property type="project" value="InterPro"/>
</dbReference>
<evidence type="ECO:0000256" key="4">
    <source>
        <dbReference type="ARBA" id="ARBA00044877"/>
    </source>
</evidence>
<dbReference type="Pfam" id="PF21006">
    <property type="entry name" value="NHase_beta_N"/>
    <property type="match status" value="1"/>
</dbReference>
<dbReference type="EMBL" id="AQRC01000014">
    <property type="protein sequence ID" value="KFE33898.1"/>
    <property type="molecule type" value="Genomic_DNA"/>
</dbReference>
<evidence type="ECO:0000259" key="7">
    <source>
        <dbReference type="Pfam" id="PF21006"/>
    </source>
</evidence>
<evidence type="ECO:0000256" key="3">
    <source>
        <dbReference type="ARBA" id="ARBA00023239"/>
    </source>
</evidence>
<organism evidence="8 9">
    <name type="scientific">Thioclava atlantica</name>
    <dbReference type="NCBI Taxonomy" id="1317124"/>
    <lineage>
        <taxon>Bacteria</taxon>
        <taxon>Pseudomonadati</taxon>
        <taxon>Pseudomonadota</taxon>
        <taxon>Alphaproteobacteria</taxon>
        <taxon>Rhodobacterales</taxon>
        <taxon>Paracoccaceae</taxon>
        <taxon>Thioclava</taxon>
    </lineage>
</organism>
<dbReference type="GO" id="GO:0018822">
    <property type="term" value="F:nitrile hydratase activity"/>
    <property type="evidence" value="ECO:0007669"/>
    <property type="project" value="UniProtKB-EC"/>
</dbReference>
<dbReference type="NCBIfam" id="TIGR03888">
    <property type="entry name" value="nitrile_beta"/>
    <property type="match status" value="1"/>
</dbReference>
<evidence type="ECO:0000313" key="8">
    <source>
        <dbReference type="EMBL" id="KFE33898.1"/>
    </source>
</evidence>
<dbReference type="EC" id="4.2.1.84" evidence="5"/>
<evidence type="ECO:0000256" key="1">
    <source>
        <dbReference type="ARBA" id="ARBA00004042"/>
    </source>
</evidence>
<feature type="domain" description="Nitrile hydratase beta subunit" evidence="6">
    <location>
        <begin position="126"/>
        <end position="216"/>
    </location>
</feature>
<comment type="similarity">
    <text evidence="2 5">Belongs to the nitrile hydratase subunit beta family.</text>
</comment>
<keyword evidence="9" id="KW-1185">Reference proteome</keyword>
<dbReference type="InterPro" id="IPR024690">
    <property type="entry name" value="CN_hydtase_beta_dom_C"/>
</dbReference>
<dbReference type="InterPro" id="IPR003168">
    <property type="entry name" value="Nitrile_hydratase_bsu"/>
</dbReference>
<dbReference type="Gene3D" id="1.10.472.20">
    <property type="entry name" value="Nitrile hydratase, beta subunit"/>
    <property type="match status" value="1"/>
</dbReference>
<gene>
    <name evidence="8" type="ORF">DW2_15570</name>
</gene>
<dbReference type="OrthoDB" id="3478924at2"/>
<dbReference type="STRING" id="1317124.DW2_15570"/>
<dbReference type="Gene3D" id="2.30.30.50">
    <property type="match status" value="1"/>
</dbReference>
<dbReference type="Proteomes" id="UP000028607">
    <property type="component" value="Unassembled WGS sequence"/>
</dbReference>
<dbReference type="PIRSF" id="PIRSF001427">
    <property type="entry name" value="NHase_beta"/>
    <property type="match status" value="1"/>
</dbReference>
<dbReference type="InterPro" id="IPR042262">
    <property type="entry name" value="CN_hydtase_beta_C"/>
</dbReference>
<accession>A0A085TT51</accession>
<comment type="catalytic activity">
    <reaction evidence="4 5">
        <text>an aliphatic primary amide = an aliphatic nitrile + H2O</text>
        <dbReference type="Rhea" id="RHEA:12673"/>
        <dbReference type="ChEBI" id="CHEBI:15377"/>
        <dbReference type="ChEBI" id="CHEBI:65285"/>
        <dbReference type="ChEBI" id="CHEBI:80291"/>
        <dbReference type="EC" id="4.2.1.84"/>
    </reaction>
</comment>
<dbReference type="Pfam" id="PF02211">
    <property type="entry name" value="NHase_beta_C"/>
    <property type="match status" value="1"/>
</dbReference>
<sequence>MNGPQDVGGRHGFGAVHPEDETERFHAEWEKRVLGITLASGALGHWNLDASRHARESLAPAVYYNASYYEIWLRGLETLLERAGEISQEELAEGHALRPGLRAERRVGAAAVPEVLAKGGPTERPGPAPVFAIGDRVRTRNHQPTGHTRLPGYARGQCGTVTAIHGAHVYPDSNAHFEGENPRPLYTVRFTAAELFGAGADPTLSVSIDAWEPYLEHA</sequence>
<evidence type="ECO:0000259" key="6">
    <source>
        <dbReference type="Pfam" id="PF02211"/>
    </source>
</evidence>
<protein>
    <recommendedName>
        <fullName evidence="5">Nitrile hydratase subunit beta</fullName>
        <shortName evidence="5">NHase</shortName>
        <ecNumber evidence="5">4.2.1.84</ecNumber>
    </recommendedName>
</protein>
<evidence type="ECO:0000313" key="9">
    <source>
        <dbReference type="Proteomes" id="UP000028607"/>
    </source>
</evidence>
<dbReference type="SUPFAM" id="SSF50090">
    <property type="entry name" value="Electron transport accessory proteins"/>
    <property type="match status" value="1"/>
</dbReference>
<evidence type="ECO:0000256" key="5">
    <source>
        <dbReference type="PIRNR" id="PIRNR001427"/>
    </source>
</evidence>
<proteinExistence type="inferred from homology"/>
<dbReference type="eggNOG" id="ENOG502Z87Q">
    <property type="taxonomic scope" value="Bacteria"/>
</dbReference>
<reference evidence="9" key="1">
    <citation type="submission" date="2013-04" db="EMBL/GenBank/DDBJ databases">
        <title>Thioclava sp. 13D2W-2 Genome Sequencing.</title>
        <authorList>
            <person name="Lai Q."/>
            <person name="Li G."/>
            <person name="Shao Z."/>
        </authorList>
    </citation>
    <scope>NUCLEOTIDE SEQUENCE [LARGE SCALE GENOMIC DNA]</scope>
    <source>
        <strain evidence="9">13D2W-2</strain>
    </source>
</reference>
<name>A0A085TT51_9RHOB</name>